<dbReference type="OrthoDB" id="9883326at2"/>
<evidence type="ECO:0000256" key="1">
    <source>
        <dbReference type="SAM" id="Phobius"/>
    </source>
</evidence>
<protein>
    <submittedName>
        <fullName evidence="2">Uncharacterized protein</fullName>
    </submittedName>
</protein>
<feature type="transmembrane region" description="Helical" evidence="1">
    <location>
        <begin position="12"/>
        <end position="33"/>
    </location>
</feature>
<keyword evidence="1" id="KW-0812">Transmembrane</keyword>
<dbReference type="RefSeq" id="WP_160660495.1">
    <property type="nucleotide sequence ID" value="NZ_BAABDV010000001.1"/>
</dbReference>
<feature type="transmembrane region" description="Helical" evidence="1">
    <location>
        <begin position="157"/>
        <end position="174"/>
    </location>
</feature>
<feature type="transmembrane region" description="Helical" evidence="1">
    <location>
        <begin position="100"/>
        <end position="122"/>
    </location>
</feature>
<keyword evidence="1" id="KW-0472">Membrane</keyword>
<keyword evidence="3" id="KW-1185">Reference proteome</keyword>
<evidence type="ECO:0000313" key="2">
    <source>
        <dbReference type="EMBL" id="MXO53670.1"/>
    </source>
</evidence>
<feature type="transmembrane region" description="Helical" evidence="1">
    <location>
        <begin position="53"/>
        <end position="79"/>
    </location>
</feature>
<organism evidence="2 3">
    <name type="scientific">Qipengyuania pelagi</name>
    <dbReference type="NCBI Taxonomy" id="994320"/>
    <lineage>
        <taxon>Bacteria</taxon>
        <taxon>Pseudomonadati</taxon>
        <taxon>Pseudomonadota</taxon>
        <taxon>Alphaproteobacteria</taxon>
        <taxon>Sphingomonadales</taxon>
        <taxon>Erythrobacteraceae</taxon>
        <taxon>Qipengyuania</taxon>
    </lineage>
</organism>
<name>A0A844Y541_9SPHN</name>
<comment type="caution">
    <text evidence="2">The sequence shown here is derived from an EMBL/GenBank/DDBJ whole genome shotgun (WGS) entry which is preliminary data.</text>
</comment>
<dbReference type="EMBL" id="WTYD01000001">
    <property type="protein sequence ID" value="MXO53670.1"/>
    <property type="molecule type" value="Genomic_DNA"/>
</dbReference>
<dbReference type="Proteomes" id="UP000430272">
    <property type="component" value="Unassembled WGS sequence"/>
</dbReference>
<reference evidence="2 3" key="1">
    <citation type="submission" date="2019-12" db="EMBL/GenBank/DDBJ databases">
        <title>Genomic-based taxomic classification of the family Erythrobacteraceae.</title>
        <authorList>
            <person name="Xu L."/>
        </authorList>
    </citation>
    <scope>NUCLEOTIDE SEQUENCE [LARGE SCALE GENOMIC DNA]</scope>
    <source>
        <strain evidence="2 3">JCM 17468</strain>
    </source>
</reference>
<evidence type="ECO:0000313" key="3">
    <source>
        <dbReference type="Proteomes" id="UP000430272"/>
    </source>
</evidence>
<keyword evidence="1" id="KW-1133">Transmembrane helix</keyword>
<accession>A0A844Y541</accession>
<sequence>MTKEQTIDWLGRIAIFTFIYYVATFAFEIGFFWDLGLEFIPVFSVFEHAMNAVVYATSTVGVLIFVYLAFQMPAIFFVASNDQKKIENSDTVSLTRKQRIISIALMAPAGMICVAALIGSSLDAIKLGFSPKSVWPILASFTFFAYLVDHQLGRKRIWALPALLLFILSPVALGEKIFHDRIESSSSIYELREAEAVRVVDVHFIGNAKVLFTNQNGTTEIRNFSDDLAIRKFTP</sequence>
<gene>
    <name evidence="2" type="ORF">GRI47_06555</name>
</gene>
<dbReference type="AlphaFoldDB" id="A0A844Y541"/>
<proteinExistence type="predicted"/>